<dbReference type="InterPro" id="IPR000073">
    <property type="entry name" value="AB_hydrolase_1"/>
</dbReference>
<proteinExistence type="predicted"/>
<evidence type="ECO:0000259" key="1">
    <source>
        <dbReference type="Pfam" id="PF12697"/>
    </source>
</evidence>
<gene>
    <name evidence="2" type="ORF">ACFP1B_18370</name>
</gene>
<dbReference type="GO" id="GO:0016787">
    <property type="term" value="F:hydrolase activity"/>
    <property type="evidence" value="ECO:0007669"/>
    <property type="project" value="UniProtKB-KW"/>
</dbReference>
<comment type="caution">
    <text evidence="2">The sequence shown here is derived from an EMBL/GenBank/DDBJ whole genome shotgun (WGS) entry which is preliminary data.</text>
</comment>
<organism evidence="2 3">
    <name type="scientific">Streptomyces pulveraceus</name>
    <dbReference type="NCBI Taxonomy" id="68258"/>
    <lineage>
        <taxon>Bacteria</taxon>
        <taxon>Bacillati</taxon>
        <taxon>Actinomycetota</taxon>
        <taxon>Actinomycetes</taxon>
        <taxon>Kitasatosporales</taxon>
        <taxon>Streptomycetaceae</taxon>
        <taxon>Streptomyces</taxon>
    </lineage>
</organism>
<dbReference type="EMBL" id="JBHSPU010000016">
    <property type="protein sequence ID" value="MFC5915369.1"/>
    <property type="molecule type" value="Genomic_DNA"/>
</dbReference>
<dbReference type="Gene3D" id="3.40.50.1820">
    <property type="entry name" value="alpha/beta hydrolase"/>
    <property type="match status" value="1"/>
</dbReference>
<keyword evidence="3" id="KW-1185">Reference proteome</keyword>
<name>A0ABW1GKP7_9ACTN</name>
<dbReference type="InterPro" id="IPR029058">
    <property type="entry name" value="AB_hydrolase_fold"/>
</dbReference>
<accession>A0ABW1GKP7</accession>
<dbReference type="Proteomes" id="UP001596200">
    <property type="component" value="Unassembled WGS sequence"/>
</dbReference>
<dbReference type="PANTHER" id="PTHR43433:SF4">
    <property type="entry name" value="NON-HEME CHLOROPEROXIDASE-RELATED"/>
    <property type="match status" value="1"/>
</dbReference>
<sequence>MPYFEGSDGTSLFYTDWGQGKPVVFVTGAWLSSSSWEFQMLPLSEKGLRCVAYDKRGHGRSDWVGHGYDYDTLADDLAALLDHLDLRDVTLVTHSMGGGEAIRYLSRHGYDRVSRLVLIAVTAPLAVRTPDNPEGIEQSALDAGLANRTSDRPRWMAQNTQAFFATHLGNEVSSELMEWTVQRCLDCSAKAAVEVVRIGACTDLRGESAALRVPTLIIHGDADASAPVHLCGRRMAKLVPGNVYKEYPRAGHGIFITHAEQLNLDLISFIGDTSS</sequence>
<dbReference type="Pfam" id="PF12697">
    <property type="entry name" value="Abhydrolase_6"/>
    <property type="match status" value="1"/>
</dbReference>
<evidence type="ECO:0000313" key="2">
    <source>
        <dbReference type="EMBL" id="MFC5915369.1"/>
    </source>
</evidence>
<protein>
    <submittedName>
        <fullName evidence="2">Alpha/beta fold hydrolase</fullName>
    </submittedName>
</protein>
<evidence type="ECO:0000313" key="3">
    <source>
        <dbReference type="Proteomes" id="UP001596200"/>
    </source>
</evidence>
<keyword evidence="2" id="KW-0378">Hydrolase</keyword>
<dbReference type="RefSeq" id="WP_344511055.1">
    <property type="nucleotide sequence ID" value="NZ_BAAATU010000019.1"/>
</dbReference>
<dbReference type="PRINTS" id="PR00111">
    <property type="entry name" value="ABHYDROLASE"/>
</dbReference>
<reference evidence="3" key="1">
    <citation type="journal article" date="2019" name="Int. J. Syst. Evol. Microbiol.">
        <title>The Global Catalogue of Microorganisms (GCM) 10K type strain sequencing project: providing services to taxonomists for standard genome sequencing and annotation.</title>
        <authorList>
            <consortium name="The Broad Institute Genomics Platform"/>
            <consortium name="The Broad Institute Genome Sequencing Center for Infectious Disease"/>
            <person name="Wu L."/>
            <person name="Ma J."/>
        </authorList>
    </citation>
    <scope>NUCLEOTIDE SEQUENCE [LARGE SCALE GENOMIC DNA]</scope>
    <source>
        <strain evidence="3">JCM 4147</strain>
    </source>
</reference>
<dbReference type="InterPro" id="IPR050471">
    <property type="entry name" value="AB_hydrolase"/>
</dbReference>
<dbReference type="SUPFAM" id="SSF53474">
    <property type="entry name" value="alpha/beta-Hydrolases"/>
    <property type="match status" value="1"/>
</dbReference>
<feature type="domain" description="AB hydrolase-1" evidence="1">
    <location>
        <begin position="23"/>
        <end position="262"/>
    </location>
</feature>
<dbReference type="PANTHER" id="PTHR43433">
    <property type="entry name" value="HYDROLASE, ALPHA/BETA FOLD FAMILY PROTEIN"/>
    <property type="match status" value="1"/>
</dbReference>